<dbReference type="PANTHER" id="PTHR46082">
    <property type="entry name" value="ATP/GTP-BINDING PROTEIN-RELATED"/>
    <property type="match status" value="1"/>
</dbReference>
<dbReference type="InterPro" id="IPR019734">
    <property type="entry name" value="TPR_rpt"/>
</dbReference>
<dbReference type="InterPro" id="IPR002182">
    <property type="entry name" value="NB-ARC"/>
</dbReference>
<sequence>MDLAATAYLLTFLLSLAFLYDQYTRRIPTRLDPRQAPKSRSGLVPAGDNSSPAQAGGVDIIFVLGLGSNPDTTWRAKRPAEMGLAATADAPKDTTPETNQFVNWVSDFLLNDLPHAIRREVRIFYYNYDSYWQRDALHTRLELLGKGLLEHIRGIRITEARNRDLIFVAYSYGGLVVKQTLVEAQRNRDHNHINRDLNQIAEHTKGILFLGTPHHGSSLSRLGWWIAQALQPLGSNPSILANLDCNSIPLFDLHSDFTEITRDDWYIFNFFEQRPIQIFRFWLIRWELFGVREQSATYHGSKVRNIPLSVDHYGLNKFATRSESYKIILSKIEEVIVSRSRSKKPHLETSPPPSATIPFSRDRDFVNRGDILDQIDQRCLEPAARVALVGLGGVGKSQLAIEFAHRIAARHPDTWVFWVHAGTQARVDEGFRAIADAAELPRRNDPEANIPQLVYGWLCNERNGKWVIVLDSADDHGVFFGAGSNLERYLPQSPNGFLLVTTRDKDLASRLVGGDKNTIEIGPMAQSDALLLLEKKLGSLSDTNIAVDLVRALDLVPLAISQAAAYIQARAPRSSPEKYLTEFRKSERNRSKLLQYDGGDLRRDGGASNAILTTWQISFDHIRSKQRSAANLLSLMSFFDRQGIPGWVLNPSRVAQDGMQAIGLDDTVDVESDDSSQSTDSDIDDASFEDDVEMLRNYCLITADETEDKFEMHGLVQLSTRRWLKRYRQEKTFRQQYIERMAASFPTGEFENWAICRTLFAHARVASDYRPSENTVESWAILLHNGGWYAWSQGRYEDAQQMLDKARKVREKRLGKDDVATLSSTSLLASVFRDGGLWKEAEELDVQVMEIRKAKLGADHPSTLTNMNNLASTFCNQGRWEEAEKLFVQVIEIRKAKLGANHPDTLSSMANLALTYRKQGRWDEAEKLFVQVIETSKAKLGADHPDTLSSMGNLASTYRNQGRWDEAEKLEVQVMETRKAKLGANHPDTLSSMGNLALTLWDQGRWEEAEKLFVQVMETRKTKLGADHPDTLTSIANLALTFSNQGRWEEAEKLFVQVMETRKTKLGADHPDTLTSMANLASTFWNQGRWGEAEKLDVQVIETLKAKLGADHPDTLMSIANLASTYRNQGRWEEAEKLEVQVMETSKAKLGADHPSTLTSIANLASTYRNQGRWEEAEKLFVQVMETRKAKLGADHPDTLTNMANLASTFWNQGRWEEAEKLFVQVIETSKAKLGADHPSTLTSIANLASTYRNQGRWEEAEKLDMQVIETRKAKLGADHPDTLTSMANLASTFWNQGRWEEAEKLFVQVMETSKAKLGADHPDTLTSMANLASTFWNQGRWEEAEKLEVQVMETSKAKLGADHPDTLTSMANLASTFWNQGRWEEAEKLEVQVMETSKAKLGADHPDTLNSMANLAFTWNSQGRHEDALALMQACVEVRQRVLGPEHPDTLSSLATVSEWSS</sequence>
<dbReference type="Pfam" id="PF13424">
    <property type="entry name" value="TPR_12"/>
    <property type="match status" value="6"/>
</dbReference>
<dbReference type="NCBIfam" id="NF040586">
    <property type="entry name" value="FxSxx_TPR"/>
    <property type="match status" value="1"/>
</dbReference>
<dbReference type="SUPFAM" id="SSF48452">
    <property type="entry name" value="TPR-like"/>
    <property type="match status" value="3"/>
</dbReference>
<name>A0AAN6P1J8_9PEZI</name>
<dbReference type="InterPro" id="IPR011990">
    <property type="entry name" value="TPR-like_helical_dom_sf"/>
</dbReference>
<evidence type="ECO:0000256" key="1">
    <source>
        <dbReference type="SAM" id="MobiDB-lite"/>
    </source>
</evidence>
<dbReference type="GO" id="GO:0043531">
    <property type="term" value="F:ADP binding"/>
    <property type="evidence" value="ECO:0007669"/>
    <property type="project" value="InterPro"/>
</dbReference>
<comment type="caution">
    <text evidence="3">The sequence shown here is derived from an EMBL/GenBank/DDBJ whole genome shotgun (WGS) entry which is preliminary data.</text>
</comment>
<dbReference type="Gene3D" id="3.40.50.1820">
    <property type="entry name" value="alpha/beta hydrolase"/>
    <property type="match status" value="1"/>
</dbReference>
<dbReference type="EMBL" id="MU859098">
    <property type="protein sequence ID" value="KAK3953877.1"/>
    <property type="molecule type" value="Genomic_DNA"/>
</dbReference>
<feature type="domain" description="NB-ARC" evidence="2">
    <location>
        <begin position="385"/>
        <end position="537"/>
    </location>
</feature>
<dbReference type="Gene3D" id="1.25.40.10">
    <property type="entry name" value="Tetratricopeptide repeat domain"/>
    <property type="match status" value="4"/>
</dbReference>
<dbReference type="Proteomes" id="UP001303222">
    <property type="component" value="Unassembled WGS sequence"/>
</dbReference>
<feature type="region of interest" description="Disordered" evidence="1">
    <location>
        <begin position="31"/>
        <end position="52"/>
    </location>
</feature>
<dbReference type="SMART" id="SM00028">
    <property type="entry name" value="TPR"/>
    <property type="match status" value="11"/>
</dbReference>
<dbReference type="InterPro" id="IPR053137">
    <property type="entry name" value="NLR-like"/>
</dbReference>
<dbReference type="InterPro" id="IPR029058">
    <property type="entry name" value="AB_hydrolase_fold"/>
</dbReference>
<evidence type="ECO:0000313" key="4">
    <source>
        <dbReference type="Proteomes" id="UP001303222"/>
    </source>
</evidence>
<dbReference type="PRINTS" id="PR00381">
    <property type="entry name" value="KINESINLIGHT"/>
</dbReference>
<dbReference type="Pfam" id="PF00931">
    <property type="entry name" value="NB-ARC"/>
    <property type="match status" value="1"/>
</dbReference>
<keyword evidence="4" id="KW-1185">Reference proteome</keyword>
<proteinExistence type="predicted"/>
<dbReference type="PANTHER" id="PTHR46082:SF6">
    <property type="entry name" value="AAA+ ATPASE DOMAIN-CONTAINING PROTEIN-RELATED"/>
    <property type="match status" value="1"/>
</dbReference>
<organism evidence="3 4">
    <name type="scientific">Pseudoneurospora amorphoporcata</name>
    <dbReference type="NCBI Taxonomy" id="241081"/>
    <lineage>
        <taxon>Eukaryota</taxon>
        <taxon>Fungi</taxon>
        <taxon>Dikarya</taxon>
        <taxon>Ascomycota</taxon>
        <taxon>Pezizomycotina</taxon>
        <taxon>Sordariomycetes</taxon>
        <taxon>Sordariomycetidae</taxon>
        <taxon>Sordariales</taxon>
        <taxon>Sordariaceae</taxon>
        <taxon>Pseudoneurospora</taxon>
    </lineage>
</organism>
<dbReference type="SUPFAM" id="SSF53474">
    <property type="entry name" value="alpha/beta-Hydrolases"/>
    <property type="match status" value="1"/>
</dbReference>
<dbReference type="Gene3D" id="3.40.50.300">
    <property type="entry name" value="P-loop containing nucleotide triphosphate hydrolases"/>
    <property type="match status" value="1"/>
</dbReference>
<dbReference type="Pfam" id="PF13374">
    <property type="entry name" value="TPR_10"/>
    <property type="match status" value="4"/>
</dbReference>
<dbReference type="InterPro" id="IPR027417">
    <property type="entry name" value="P-loop_NTPase"/>
</dbReference>
<accession>A0AAN6P1J8</accession>
<reference evidence="3" key="1">
    <citation type="journal article" date="2023" name="Mol. Phylogenet. Evol.">
        <title>Genome-scale phylogeny and comparative genomics of the fungal order Sordariales.</title>
        <authorList>
            <person name="Hensen N."/>
            <person name="Bonometti L."/>
            <person name="Westerberg I."/>
            <person name="Brannstrom I.O."/>
            <person name="Guillou S."/>
            <person name="Cros-Aarteil S."/>
            <person name="Calhoun S."/>
            <person name="Haridas S."/>
            <person name="Kuo A."/>
            <person name="Mondo S."/>
            <person name="Pangilinan J."/>
            <person name="Riley R."/>
            <person name="LaButti K."/>
            <person name="Andreopoulos B."/>
            <person name="Lipzen A."/>
            <person name="Chen C."/>
            <person name="Yan M."/>
            <person name="Daum C."/>
            <person name="Ng V."/>
            <person name="Clum A."/>
            <person name="Steindorff A."/>
            <person name="Ohm R.A."/>
            <person name="Martin F."/>
            <person name="Silar P."/>
            <person name="Natvig D.O."/>
            <person name="Lalanne C."/>
            <person name="Gautier V."/>
            <person name="Ament-Velasquez S.L."/>
            <person name="Kruys A."/>
            <person name="Hutchinson M.I."/>
            <person name="Powell A.J."/>
            <person name="Barry K."/>
            <person name="Miller A.N."/>
            <person name="Grigoriev I.V."/>
            <person name="Debuchy R."/>
            <person name="Gladieux P."/>
            <person name="Hiltunen Thoren M."/>
            <person name="Johannesson H."/>
        </authorList>
    </citation>
    <scope>NUCLEOTIDE SEQUENCE</scope>
    <source>
        <strain evidence="3">CBS 626.80</strain>
    </source>
</reference>
<reference evidence="3" key="2">
    <citation type="submission" date="2023-06" db="EMBL/GenBank/DDBJ databases">
        <authorList>
            <consortium name="Lawrence Berkeley National Laboratory"/>
            <person name="Mondo S.J."/>
            <person name="Hensen N."/>
            <person name="Bonometti L."/>
            <person name="Westerberg I."/>
            <person name="Brannstrom I.O."/>
            <person name="Guillou S."/>
            <person name="Cros-Aarteil S."/>
            <person name="Calhoun S."/>
            <person name="Haridas S."/>
            <person name="Kuo A."/>
            <person name="Pangilinan J."/>
            <person name="Riley R."/>
            <person name="Labutti K."/>
            <person name="Andreopoulos B."/>
            <person name="Lipzen A."/>
            <person name="Chen C."/>
            <person name="Yanf M."/>
            <person name="Daum C."/>
            <person name="Ng V."/>
            <person name="Clum A."/>
            <person name="Steindorff A."/>
            <person name="Ohm R."/>
            <person name="Martin F."/>
            <person name="Silar P."/>
            <person name="Natvig D."/>
            <person name="Lalanne C."/>
            <person name="Gautier V."/>
            <person name="Ament-Velasquez S.L."/>
            <person name="Kruys A."/>
            <person name="Hutchinson M.I."/>
            <person name="Powell A.J."/>
            <person name="Barry K."/>
            <person name="Miller A.N."/>
            <person name="Grigoriev I.V."/>
            <person name="Debuchy R."/>
            <person name="Gladieux P."/>
            <person name="Thoren M.H."/>
            <person name="Johannesson H."/>
        </authorList>
    </citation>
    <scope>NUCLEOTIDE SEQUENCE</scope>
    <source>
        <strain evidence="3">CBS 626.80</strain>
    </source>
</reference>
<gene>
    <name evidence="3" type="ORF">QBC32DRAFT_396749</name>
</gene>
<dbReference type="SUPFAM" id="SSF52540">
    <property type="entry name" value="P-loop containing nucleoside triphosphate hydrolases"/>
    <property type="match status" value="1"/>
</dbReference>
<evidence type="ECO:0000313" key="3">
    <source>
        <dbReference type="EMBL" id="KAK3953877.1"/>
    </source>
</evidence>
<protein>
    <recommendedName>
        <fullName evidence="2">NB-ARC domain-containing protein</fullName>
    </recommendedName>
</protein>
<evidence type="ECO:0000259" key="2">
    <source>
        <dbReference type="Pfam" id="PF00931"/>
    </source>
</evidence>